<dbReference type="HOGENOM" id="CLU_051643_1_0_9"/>
<dbReference type="NCBIfam" id="NF038110">
    <property type="entry name" value="Lys_methyl_FliB"/>
    <property type="match status" value="1"/>
</dbReference>
<accession>F2JLS5</accession>
<protein>
    <recommendedName>
        <fullName evidence="3">Flagellin lysine-N-methylase</fullName>
    </recommendedName>
</protein>
<dbReference type="STRING" id="642492.Clole_2904"/>
<evidence type="ECO:0000313" key="1">
    <source>
        <dbReference type="EMBL" id="ADZ84601.1"/>
    </source>
</evidence>
<gene>
    <name evidence="1" type="ordered locus">Clole_2904</name>
</gene>
<dbReference type="Proteomes" id="UP000008467">
    <property type="component" value="Chromosome"/>
</dbReference>
<dbReference type="RefSeq" id="WP_013657881.1">
    <property type="nucleotide sequence ID" value="NC_015275.1"/>
</dbReference>
<organism evidence="1 2">
    <name type="scientific">Cellulosilyticum lentocellum (strain ATCC 49066 / DSM 5427 / NCIMB 11756 / RHM5)</name>
    <name type="common">Clostridium lentocellum</name>
    <dbReference type="NCBI Taxonomy" id="642492"/>
    <lineage>
        <taxon>Bacteria</taxon>
        <taxon>Bacillati</taxon>
        <taxon>Bacillota</taxon>
        <taxon>Clostridia</taxon>
        <taxon>Lachnospirales</taxon>
        <taxon>Cellulosilyticaceae</taxon>
        <taxon>Cellulosilyticum</taxon>
    </lineage>
</organism>
<dbReference type="KEGG" id="cle:Clole_2904"/>
<evidence type="ECO:0000313" key="2">
    <source>
        <dbReference type="Proteomes" id="UP000008467"/>
    </source>
</evidence>
<sequence length="384" mass="45021">MKYRVPSYFDTFRCIGGVCQDTCCAGWYIAIDEATYKKYKKVKDPVMKKRLDKELVAKKGPVSSEHVAKIKLKNNRCAFLSSEGLCDLYTHLGEQYLSQTCQLYPRTFNQVNDTLECSLALSCPEAARRILLNPEGITFKEEERAEKQVVISARLTVNPQKPKGYQDYLLEIRQFLIERLQKREDPFQLRFLKLEAYMRELDHLVRIGALKKIPSFIQERTFNERQNKTIVSEASYDERAYVILLDALKSMRNGKKWPSPSYEAFYEEMLQGLDKEGGFNKQQFEKGCQIYEETFLNSYSYILENYFVNYIYERAVPLDGETLLQSLAYLKTYKQLIELHLIGLVLHHESLTKEKVVNFLQAFTKVFDHNELYRKQLIKAIENK</sequence>
<dbReference type="eggNOG" id="COG0727">
    <property type="taxonomic scope" value="Bacteria"/>
</dbReference>
<name>F2JLS5_CELLD</name>
<proteinExistence type="predicted"/>
<dbReference type="AlphaFoldDB" id="F2JLS5"/>
<dbReference type="EMBL" id="CP002582">
    <property type="protein sequence ID" value="ADZ84601.1"/>
    <property type="molecule type" value="Genomic_DNA"/>
</dbReference>
<evidence type="ECO:0008006" key="3">
    <source>
        <dbReference type="Google" id="ProtNLM"/>
    </source>
</evidence>
<reference evidence="1 2" key="1">
    <citation type="journal article" date="2011" name="J. Bacteriol.">
        <title>Complete genome sequence of the cellulose-degrading bacterium Cellulosilyticum lentocellum.</title>
        <authorList>
            <consortium name="US DOE Joint Genome Institute"/>
            <person name="Miller D.A."/>
            <person name="Suen G."/>
            <person name="Bruce D."/>
            <person name="Copeland A."/>
            <person name="Cheng J.F."/>
            <person name="Detter C."/>
            <person name="Goodwin L.A."/>
            <person name="Han C.S."/>
            <person name="Hauser L.J."/>
            <person name="Land M.L."/>
            <person name="Lapidus A."/>
            <person name="Lucas S."/>
            <person name="Meincke L."/>
            <person name="Pitluck S."/>
            <person name="Tapia R."/>
            <person name="Teshima H."/>
            <person name="Woyke T."/>
            <person name="Fox B.G."/>
            <person name="Angert E.R."/>
            <person name="Currie C.R."/>
        </authorList>
    </citation>
    <scope>NUCLEOTIDE SEQUENCE [LARGE SCALE GENOMIC DNA]</scope>
    <source>
        <strain evidence="2">ATCC 49066 / DSM 5427 / NCIMB 11756 / RHM5</strain>
    </source>
</reference>
<keyword evidence="2" id="KW-1185">Reference proteome</keyword>